<organism evidence="2 3">
    <name type="scientific">Blastochloris tepida</name>
    <dbReference type="NCBI Taxonomy" id="2233851"/>
    <lineage>
        <taxon>Bacteria</taxon>
        <taxon>Pseudomonadati</taxon>
        <taxon>Pseudomonadota</taxon>
        <taxon>Alphaproteobacteria</taxon>
        <taxon>Hyphomicrobiales</taxon>
        <taxon>Blastochloridaceae</taxon>
        <taxon>Blastochloris</taxon>
    </lineage>
</organism>
<evidence type="ECO:0008006" key="4">
    <source>
        <dbReference type="Google" id="ProtNLM"/>
    </source>
</evidence>
<reference evidence="2 3" key="1">
    <citation type="submission" date="2018-08" db="EMBL/GenBank/DDBJ databases">
        <title>Complete genome sequencing of Blastochloris tepida GI.</title>
        <authorList>
            <person name="Tsukatani Y."/>
            <person name="Mori H."/>
        </authorList>
    </citation>
    <scope>NUCLEOTIDE SEQUENCE [LARGE SCALE GENOMIC DNA]</scope>
    <source>
        <strain evidence="2 3">GI</strain>
    </source>
</reference>
<dbReference type="AlphaFoldDB" id="A0A348FYR9"/>
<gene>
    <name evidence="2" type="ORF">BLTE_11370</name>
</gene>
<evidence type="ECO:0000256" key="1">
    <source>
        <dbReference type="SAM" id="MobiDB-lite"/>
    </source>
</evidence>
<protein>
    <recommendedName>
        <fullName evidence="4">DUF4224 domain-containing protein</fullName>
    </recommendedName>
</protein>
<dbReference type="EMBL" id="AP018907">
    <property type="protein sequence ID" value="BBF92452.1"/>
    <property type="molecule type" value="Genomic_DNA"/>
</dbReference>
<sequence length="87" mass="9831">MPESSPRLFVSDSELVEMLGCTRDKGRAAIRTLEREGFPRPDPVFGNRRYWPAVREFLDRRYGLGAKSSSPLVPDGAENWSDDDEAT</sequence>
<accession>A0A348FYR9</accession>
<evidence type="ECO:0000313" key="2">
    <source>
        <dbReference type="EMBL" id="BBF92452.1"/>
    </source>
</evidence>
<dbReference type="Proteomes" id="UP000266934">
    <property type="component" value="Chromosome"/>
</dbReference>
<dbReference type="KEGG" id="blag:BLTE_11370"/>
<proteinExistence type="predicted"/>
<evidence type="ECO:0000313" key="3">
    <source>
        <dbReference type="Proteomes" id="UP000266934"/>
    </source>
</evidence>
<name>A0A348FYR9_9HYPH</name>
<feature type="region of interest" description="Disordered" evidence="1">
    <location>
        <begin position="65"/>
        <end position="87"/>
    </location>
</feature>
<keyword evidence="3" id="KW-1185">Reference proteome</keyword>